<name>A0A6C0EZK4_9ZZZZ</name>
<dbReference type="EMBL" id="MN738970">
    <property type="protein sequence ID" value="QHT33640.1"/>
    <property type="molecule type" value="Genomic_DNA"/>
</dbReference>
<proteinExistence type="predicted"/>
<accession>A0A6C0EZK4</accession>
<sequence length="93" mass="10539">MSTEISVSNSTQKNCKDLLKIMQKYGQDCRVIETTSVVENKIENGCSITMDTFKDKTHLINLWKIMKKNGNYNCAYIKIDGGFSGCIDNYINS</sequence>
<organism evidence="1">
    <name type="scientific">viral metagenome</name>
    <dbReference type="NCBI Taxonomy" id="1070528"/>
    <lineage>
        <taxon>unclassified sequences</taxon>
        <taxon>metagenomes</taxon>
        <taxon>organismal metagenomes</taxon>
    </lineage>
</organism>
<dbReference type="AlphaFoldDB" id="A0A6C0EZK4"/>
<reference evidence="1" key="1">
    <citation type="journal article" date="2020" name="Nature">
        <title>Giant virus diversity and host interactions through global metagenomics.</title>
        <authorList>
            <person name="Schulz F."/>
            <person name="Roux S."/>
            <person name="Paez-Espino D."/>
            <person name="Jungbluth S."/>
            <person name="Walsh D.A."/>
            <person name="Denef V.J."/>
            <person name="McMahon K.D."/>
            <person name="Konstantinidis K.T."/>
            <person name="Eloe-Fadrosh E.A."/>
            <person name="Kyrpides N.C."/>
            <person name="Woyke T."/>
        </authorList>
    </citation>
    <scope>NUCLEOTIDE SEQUENCE</scope>
    <source>
        <strain evidence="1">GVMAG-M-3300009161-36</strain>
    </source>
</reference>
<evidence type="ECO:0000313" key="1">
    <source>
        <dbReference type="EMBL" id="QHT33640.1"/>
    </source>
</evidence>
<protein>
    <submittedName>
        <fullName evidence="1">Uncharacterized protein</fullName>
    </submittedName>
</protein>